<comment type="subcellular location">
    <subcellularLocation>
        <location evidence="10">Cytoplasm</location>
    </subcellularLocation>
</comment>
<dbReference type="NCBIfam" id="TIGR01855">
    <property type="entry name" value="IMP_synth_hisH"/>
    <property type="match status" value="1"/>
</dbReference>
<evidence type="ECO:0000313" key="13">
    <source>
        <dbReference type="EMBL" id="TXH85124.1"/>
    </source>
</evidence>
<keyword evidence="7 10" id="KW-0456">Lyase</keyword>
<dbReference type="InterPro" id="IPR017926">
    <property type="entry name" value="GATASE"/>
</dbReference>
<dbReference type="InterPro" id="IPR029062">
    <property type="entry name" value="Class_I_gatase-like"/>
</dbReference>
<evidence type="ECO:0000256" key="2">
    <source>
        <dbReference type="ARBA" id="ARBA00011152"/>
    </source>
</evidence>
<dbReference type="Proteomes" id="UP000321192">
    <property type="component" value="Unassembled WGS sequence"/>
</dbReference>
<sequence>MIGVVDYDTGNIGSVLNMLKKVGAQAIASRDPSELRKANKLVLPGVGAFDEAMRNLRSFGLYDVLNELVLEQRRPILGVCLGAQLMTKGSEEGDQPGFGWLNAHLVRFRAPEGMPSLRVPHMGWNVVNAEAEGGGIFRDVAQPMRFYFVHSYHMVTEEPGLELSSSHYGYRFTSAMARHNILSMQFHPEKSHKYGLQVYRNFVENFQSC</sequence>
<dbReference type="SUPFAM" id="SSF52317">
    <property type="entry name" value="Class I glutamine amidotransferase-like"/>
    <property type="match status" value="1"/>
</dbReference>
<proteinExistence type="inferred from homology"/>
<dbReference type="PANTHER" id="PTHR42701">
    <property type="entry name" value="IMIDAZOLE GLYCEROL PHOSPHATE SYNTHASE SUBUNIT HISH"/>
    <property type="match status" value="1"/>
</dbReference>
<protein>
    <recommendedName>
        <fullName evidence="10">Imidazole glycerol phosphate synthase subunit HisH</fullName>
        <ecNumber evidence="10">4.3.2.10</ecNumber>
    </recommendedName>
    <alternativeName>
        <fullName evidence="10">IGP synthase glutaminase subunit</fullName>
        <ecNumber evidence="10">3.5.1.2</ecNumber>
    </alternativeName>
    <alternativeName>
        <fullName evidence="10">IGP synthase subunit HisH</fullName>
    </alternativeName>
    <alternativeName>
        <fullName evidence="10">ImGP synthase subunit HisH</fullName>
        <shortName evidence="10">IGPS subunit HisH</shortName>
    </alternativeName>
</protein>
<dbReference type="GO" id="GO:0005737">
    <property type="term" value="C:cytoplasm"/>
    <property type="evidence" value="ECO:0007669"/>
    <property type="project" value="UniProtKB-SubCell"/>
</dbReference>
<dbReference type="GO" id="GO:0016829">
    <property type="term" value="F:lyase activity"/>
    <property type="evidence" value="ECO:0007669"/>
    <property type="project" value="UniProtKB-KW"/>
</dbReference>
<dbReference type="GO" id="GO:0000105">
    <property type="term" value="P:L-histidine biosynthetic process"/>
    <property type="evidence" value="ECO:0007669"/>
    <property type="project" value="UniProtKB-UniRule"/>
</dbReference>
<feature type="domain" description="Glutamine amidotransferase" evidence="12">
    <location>
        <begin position="5"/>
        <end position="203"/>
    </location>
</feature>
<evidence type="ECO:0000259" key="12">
    <source>
        <dbReference type="Pfam" id="PF00117"/>
    </source>
</evidence>
<keyword evidence="10" id="KW-0963">Cytoplasm</keyword>
<comment type="catalytic activity">
    <reaction evidence="8 10">
        <text>5-[(5-phospho-1-deoxy-D-ribulos-1-ylimino)methylamino]-1-(5-phospho-beta-D-ribosyl)imidazole-4-carboxamide + L-glutamine = D-erythro-1-(imidazol-4-yl)glycerol 3-phosphate + 5-amino-1-(5-phospho-beta-D-ribosyl)imidazole-4-carboxamide + L-glutamate + H(+)</text>
        <dbReference type="Rhea" id="RHEA:24793"/>
        <dbReference type="ChEBI" id="CHEBI:15378"/>
        <dbReference type="ChEBI" id="CHEBI:29985"/>
        <dbReference type="ChEBI" id="CHEBI:58278"/>
        <dbReference type="ChEBI" id="CHEBI:58359"/>
        <dbReference type="ChEBI" id="CHEBI:58475"/>
        <dbReference type="ChEBI" id="CHEBI:58525"/>
        <dbReference type="EC" id="4.3.2.10"/>
    </reaction>
</comment>
<dbReference type="PROSITE" id="PS51273">
    <property type="entry name" value="GATASE_TYPE_1"/>
    <property type="match status" value="1"/>
</dbReference>
<comment type="subunit">
    <text evidence="2 10">Heterodimer of HisH and HisF.</text>
</comment>
<dbReference type="EC" id="3.5.1.2" evidence="10"/>
<dbReference type="HAMAP" id="MF_00278">
    <property type="entry name" value="HisH"/>
    <property type="match status" value="1"/>
</dbReference>
<dbReference type="EC" id="4.3.2.10" evidence="10"/>
<evidence type="ECO:0000256" key="11">
    <source>
        <dbReference type="PIRSR" id="PIRSR000495-1"/>
    </source>
</evidence>
<dbReference type="Gene3D" id="3.40.50.880">
    <property type="match status" value="1"/>
</dbReference>
<evidence type="ECO:0000313" key="14">
    <source>
        <dbReference type="Proteomes" id="UP000321192"/>
    </source>
</evidence>
<evidence type="ECO:0000256" key="7">
    <source>
        <dbReference type="ARBA" id="ARBA00023239"/>
    </source>
</evidence>
<evidence type="ECO:0000256" key="9">
    <source>
        <dbReference type="ARBA" id="ARBA00049534"/>
    </source>
</evidence>
<evidence type="ECO:0000256" key="8">
    <source>
        <dbReference type="ARBA" id="ARBA00047838"/>
    </source>
</evidence>
<dbReference type="EMBL" id="SSFD01000157">
    <property type="protein sequence ID" value="TXH85124.1"/>
    <property type="molecule type" value="Genomic_DNA"/>
</dbReference>
<keyword evidence="5 10" id="KW-0315">Glutamine amidotransferase</keyword>
<comment type="caution">
    <text evidence="13">The sequence shown here is derived from an EMBL/GenBank/DDBJ whole genome shotgun (WGS) entry which is preliminary data.</text>
</comment>
<keyword evidence="3 10" id="KW-0028">Amino-acid biosynthesis</keyword>
<keyword evidence="6 10" id="KW-0368">Histidine biosynthesis</keyword>
<dbReference type="RefSeq" id="WP_138861342.1">
    <property type="nucleotide sequence ID" value="NZ_SSFD01000157.1"/>
</dbReference>
<keyword evidence="4 10" id="KW-0378">Hydrolase</keyword>
<evidence type="ECO:0000256" key="1">
    <source>
        <dbReference type="ARBA" id="ARBA00005091"/>
    </source>
</evidence>
<dbReference type="PANTHER" id="PTHR42701:SF1">
    <property type="entry name" value="IMIDAZOLE GLYCEROL PHOSPHATE SYNTHASE SUBUNIT HISH"/>
    <property type="match status" value="1"/>
</dbReference>
<evidence type="ECO:0000256" key="6">
    <source>
        <dbReference type="ARBA" id="ARBA00023102"/>
    </source>
</evidence>
<dbReference type="GO" id="GO:0004359">
    <property type="term" value="F:glutaminase activity"/>
    <property type="evidence" value="ECO:0007669"/>
    <property type="project" value="UniProtKB-EC"/>
</dbReference>
<comment type="pathway">
    <text evidence="1 10">Amino-acid biosynthesis; L-histidine biosynthesis; L-histidine from 5-phospho-alpha-D-ribose 1-diphosphate: step 5/9.</text>
</comment>
<dbReference type="PIRSF" id="PIRSF000495">
    <property type="entry name" value="Amidotransf_hisH"/>
    <property type="match status" value="1"/>
</dbReference>
<evidence type="ECO:0000256" key="4">
    <source>
        <dbReference type="ARBA" id="ARBA00022801"/>
    </source>
</evidence>
<comment type="function">
    <text evidence="10">IGPS catalyzes the conversion of PRFAR and glutamine to IGP, AICAR and glutamate. The HisH subunit catalyzes the hydrolysis of glutamine to glutamate and ammonia as part of the synthesis of IGP and AICAR. The resulting ammonia molecule is channeled to the active site of HisF.</text>
</comment>
<dbReference type="InterPro" id="IPR010139">
    <property type="entry name" value="Imidazole-glycPsynth_HisH"/>
</dbReference>
<dbReference type="CDD" id="cd01748">
    <property type="entry name" value="GATase1_IGP_Synthase"/>
    <property type="match status" value="1"/>
</dbReference>
<dbReference type="GO" id="GO:0000107">
    <property type="term" value="F:imidazoleglycerol-phosphate synthase activity"/>
    <property type="evidence" value="ECO:0007669"/>
    <property type="project" value="UniProtKB-UniRule"/>
</dbReference>
<dbReference type="AlphaFoldDB" id="A0A5C7SMY3"/>
<feature type="active site" description="Nucleophile" evidence="10 11">
    <location>
        <position position="80"/>
    </location>
</feature>
<comment type="catalytic activity">
    <reaction evidence="9 10">
        <text>L-glutamine + H2O = L-glutamate + NH4(+)</text>
        <dbReference type="Rhea" id="RHEA:15889"/>
        <dbReference type="ChEBI" id="CHEBI:15377"/>
        <dbReference type="ChEBI" id="CHEBI:28938"/>
        <dbReference type="ChEBI" id="CHEBI:29985"/>
        <dbReference type="ChEBI" id="CHEBI:58359"/>
        <dbReference type="EC" id="3.5.1.2"/>
    </reaction>
</comment>
<dbReference type="UniPathway" id="UPA00031">
    <property type="reaction ID" value="UER00010"/>
</dbReference>
<dbReference type="Pfam" id="PF00117">
    <property type="entry name" value="GATase"/>
    <property type="match status" value="1"/>
</dbReference>
<name>A0A5C7SMY3_THASP</name>
<accession>A0A5C7SMY3</accession>
<feature type="active site" evidence="10 11">
    <location>
        <position position="187"/>
    </location>
</feature>
<evidence type="ECO:0000256" key="10">
    <source>
        <dbReference type="HAMAP-Rule" id="MF_00278"/>
    </source>
</evidence>
<gene>
    <name evidence="10 13" type="primary">hisH</name>
    <name evidence="13" type="ORF">E6Q80_10255</name>
</gene>
<evidence type="ECO:0000256" key="5">
    <source>
        <dbReference type="ARBA" id="ARBA00022962"/>
    </source>
</evidence>
<reference evidence="13 14" key="1">
    <citation type="submission" date="2018-09" db="EMBL/GenBank/DDBJ databases">
        <title>Metagenome Assembled Genomes from an Advanced Water Purification Facility.</title>
        <authorList>
            <person name="Stamps B.W."/>
            <person name="Spear J.R."/>
        </authorList>
    </citation>
    <scope>NUCLEOTIDE SEQUENCE [LARGE SCALE GENOMIC DNA]</scope>
    <source>
        <strain evidence="13">Bin_27_1</strain>
    </source>
</reference>
<organism evidence="13 14">
    <name type="scientific">Thauera aminoaromatica</name>
    <dbReference type="NCBI Taxonomy" id="164330"/>
    <lineage>
        <taxon>Bacteria</taxon>
        <taxon>Pseudomonadati</taxon>
        <taxon>Pseudomonadota</taxon>
        <taxon>Betaproteobacteria</taxon>
        <taxon>Rhodocyclales</taxon>
        <taxon>Zoogloeaceae</taxon>
        <taxon>Thauera</taxon>
    </lineage>
</organism>
<evidence type="ECO:0000256" key="3">
    <source>
        <dbReference type="ARBA" id="ARBA00022605"/>
    </source>
</evidence>
<feature type="active site" evidence="10 11">
    <location>
        <position position="189"/>
    </location>
</feature>